<evidence type="ECO:0000313" key="7">
    <source>
        <dbReference type="EMBL" id="VDL59296.1"/>
    </source>
</evidence>
<evidence type="ECO:0000259" key="6">
    <source>
        <dbReference type="PROSITE" id="PS50069"/>
    </source>
</evidence>
<dbReference type="GO" id="GO:0031461">
    <property type="term" value="C:cullin-RING ubiquitin ligase complex"/>
    <property type="evidence" value="ECO:0007669"/>
    <property type="project" value="InterPro"/>
</dbReference>
<dbReference type="SUPFAM" id="SSF75632">
    <property type="entry name" value="Cullin homology domain"/>
    <property type="match status" value="1"/>
</dbReference>
<evidence type="ECO:0000256" key="3">
    <source>
        <dbReference type="PROSITE-ProRule" id="PRU00330"/>
    </source>
</evidence>
<dbReference type="PANTHER" id="PTHR11932">
    <property type="entry name" value="CULLIN"/>
    <property type="match status" value="1"/>
</dbReference>
<organism evidence="9">
    <name type="scientific">Hymenolepis diminuta</name>
    <name type="common">Rat tapeworm</name>
    <dbReference type="NCBI Taxonomy" id="6216"/>
    <lineage>
        <taxon>Eukaryota</taxon>
        <taxon>Metazoa</taxon>
        <taxon>Spiralia</taxon>
        <taxon>Lophotrochozoa</taxon>
        <taxon>Platyhelminthes</taxon>
        <taxon>Cestoda</taxon>
        <taxon>Eucestoda</taxon>
        <taxon>Cyclophyllidea</taxon>
        <taxon>Hymenolepididae</taxon>
        <taxon>Hymenolepis</taxon>
    </lineage>
</organism>
<accession>A0A0R3SPR7</accession>
<dbReference type="InterPro" id="IPR036388">
    <property type="entry name" value="WH-like_DNA-bd_sf"/>
</dbReference>
<sequence length="784" mass="90194">MLGGANNINFESAWREISTVCFAAIRGEKVENKAWCSSFYIIRAICHSGHGSEVSKLYKAVLDILNERIRELRRELSSARNDSFLPCFNCLWENFHSGLQCLDNLFGYLNGHPWFLRKPINEDEDVGVYFSEEIQTVNVFQLGLSMWKTELIDNIRSQLASCLMTEVSKDRSGIVSNQDCIPTCLESFLLIDAMGNSPSVYVDLFEKPLIKDTRVFYSEWSTRACTLSCIDFISEALEFLHHETKRASKYYPYLCGEIVNLFGETLVDQQWDFLNSSVRKLLDTEEEDVLRKFYQLYKTINQCDKLLKTFNLHVKAKVSSLLADIPNDISAHSYFVKKILTERDHLIRLIDQVFGGTSSFLRTMDESFEQVINSSLGFVAANTASKTLEPISNDQIPNSIRVAQYMNHYLDEVLGCHEQHLTNEELNEKVSAVISLSKYIKERDLFWQCYQRSLSCRLLLNRTASLNLEELTLAKLNEDCGNELAFKCRLMIADVKSSETINDDFQKYLTDCNISLPLSYQCSVLSKSYWPIKAENSTIDLNHISSLADYRVHFEAFYKTKYSKRNLCWALSVCTAECKILYADDGRQYTLQLFGLHAGVLSLFETRDVDQMTLEDLRLNLMPVKSVSADRSEVKCDEEEIVKKAVKPLVDAGFLKLLRPDDLSSTNEYTEASIIALNRAYTNSDINVNLIYDSTLLNSEEEKGRKVQKETQENCECFTQATIMRILKHEKSIKHAELLKRIKEEENCCFHPSVKEIKISIEKLIDQGYLERNPKDLHEYRYLA</sequence>
<dbReference type="Gene3D" id="1.10.10.10">
    <property type="entry name" value="Winged helix-like DNA-binding domain superfamily/Winged helix DNA-binding domain"/>
    <property type="match status" value="1"/>
</dbReference>
<dbReference type="InterPro" id="IPR045093">
    <property type="entry name" value="Cullin"/>
</dbReference>
<dbReference type="Pfam" id="PF10557">
    <property type="entry name" value="Cullin_Nedd8"/>
    <property type="match status" value="1"/>
</dbReference>
<dbReference type="SMART" id="SM00884">
    <property type="entry name" value="Cullin_Nedd8"/>
    <property type="match status" value="1"/>
</dbReference>
<comment type="similarity">
    <text evidence="1 3 4">Belongs to the cullin family.</text>
</comment>
<proteinExistence type="inferred from homology"/>
<dbReference type="AlphaFoldDB" id="A0A0R3SPR7"/>
<dbReference type="Gene3D" id="3.30.230.130">
    <property type="entry name" value="Cullin, Chain C, Domain 2"/>
    <property type="match status" value="1"/>
</dbReference>
<reference evidence="9" key="1">
    <citation type="submission" date="2017-02" db="UniProtKB">
        <authorList>
            <consortium name="WormBaseParasite"/>
        </authorList>
    </citation>
    <scope>IDENTIFICATION</scope>
</reference>
<dbReference type="InterPro" id="IPR001373">
    <property type="entry name" value="Cullin_N"/>
</dbReference>
<name>A0A0R3SPR7_HYMDI</name>
<dbReference type="InterPro" id="IPR036390">
    <property type="entry name" value="WH_DNA-bd_sf"/>
</dbReference>
<evidence type="ECO:0000256" key="2">
    <source>
        <dbReference type="ARBA" id="ARBA00022843"/>
    </source>
</evidence>
<evidence type="ECO:0000256" key="1">
    <source>
        <dbReference type="ARBA" id="ARBA00006019"/>
    </source>
</evidence>
<dbReference type="WBParaSite" id="HDID_0000698001-mRNA-1">
    <property type="protein sequence ID" value="HDID_0000698001-mRNA-1"/>
    <property type="gene ID" value="HDID_0000698001"/>
</dbReference>
<dbReference type="InterPro" id="IPR059120">
    <property type="entry name" value="Cullin-like_AB"/>
</dbReference>
<keyword evidence="5" id="KW-0175">Coiled coil</keyword>
<dbReference type="GO" id="GO:0006511">
    <property type="term" value="P:ubiquitin-dependent protein catabolic process"/>
    <property type="evidence" value="ECO:0007669"/>
    <property type="project" value="InterPro"/>
</dbReference>
<dbReference type="SUPFAM" id="SSF74788">
    <property type="entry name" value="Cullin repeat-like"/>
    <property type="match status" value="1"/>
</dbReference>
<dbReference type="InterPro" id="IPR016157">
    <property type="entry name" value="Cullin_CS"/>
</dbReference>
<dbReference type="STRING" id="6216.A0A0R3SPR7"/>
<evidence type="ECO:0000256" key="5">
    <source>
        <dbReference type="SAM" id="Coils"/>
    </source>
</evidence>
<keyword evidence="2" id="KW-0832">Ubl conjugation</keyword>
<dbReference type="InterPro" id="IPR036317">
    <property type="entry name" value="Cullin_homology_sf"/>
</dbReference>
<reference evidence="7 8" key="2">
    <citation type="submission" date="2018-11" db="EMBL/GenBank/DDBJ databases">
        <authorList>
            <consortium name="Pathogen Informatics"/>
        </authorList>
    </citation>
    <scope>NUCLEOTIDE SEQUENCE [LARGE SCALE GENOMIC DNA]</scope>
</reference>
<protein>
    <submittedName>
        <fullName evidence="9">CULLIN_2 domain-containing protein</fullName>
    </submittedName>
</protein>
<evidence type="ECO:0000313" key="9">
    <source>
        <dbReference type="WBParaSite" id="HDID_0000698001-mRNA-1"/>
    </source>
</evidence>
<gene>
    <name evidence="7" type="ORF">HDID_LOCUS6978</name>
</gene>
<dbReference type="InterPro" id="IPR016158">
    <property type="entry name" value="Cullin_homology"/>
</dbReference>
<dbReference type="InterPro" id="IPR019559">
    <property type="entry name" value="Cullin_neddylation_domain"/>
</dbReference>
<dbReference type="Pfam" id="PF26557">
    <property type="entry name" value="Cullin_AB"/>
    <property type="match status" value="1"/>
</dbReference>
<evidence type="ECO:0000256" key="4">
    <source>
        <dbReference type="RuleBase" id="RU003829"/>
    </source>
</evidence>
<evidence type="ECO:0000313" key="8">
    <source>
        <dbReference type="Proteomes" id="UP000274504"/>
    </source>
</evidence>
<dbReference type="Pfam" id="PF00888">
    <property type="entry name" value="Cullin"/>
    <property type="match status" value="1"/>
</dbReference>
<feature type="domain" description="Cullin family profile" evidence="6">
    <location>
        <begin position="401"/>
        <end position="618"/>
    </location>
</feature>
<dbReference type="Proteomes" id="UP000274504">
    <property type="component" value="Unassembled WGS sequence"/>
</dbReference>
<dbReference type="Gene3D" id="1.20.1310.10">
    <property type="entry name" value="Cullin Repeats"/>
    <property type="match status" value="4"/>
</dbReference>
<dbReference type="InterPro" id="IPR016159">
    <property type="entry name" value="Cullin_repeat-like_dom_sf"/>
</dbReference>
<dbReference type="GO" id="GO:0031625">
    <property type="term" value="F:ubiquitin protein ligase binding"/>
    <property type="evidence" value="ECO:0007669"/>
    <property type="project" value="InterPro"/>
</dbReference>
<dbReference type="SMART" id="SM00182">
    <property type="entry name" value="CULLIN"/>
    <property type="match status" value="1"/>
</dbReference>
<dbReference type="PROSITE" id="PS50069">
    <property type="entry name" value="CULLIN_2"/>
    <property type="match status" value="1"/>
</dbReference>
<dbReference type="OrthoDB" id="27073at2759"/>
<dbReference type="EMBL" id="UYSG01010893">
    <property type="protein sequence ID" value="VDL59296.1"/>
    <property type="molecule type" value="Genomic_DNA"/>
</dbReference>
<feature type="coiled-coil region" evidence="5">
    <location>
        <begin position="55"/>
        <end position="82"/>
    </location>
</feature>
<dbReference type="PROSITE" id="PS01256">
    <property type="entry name" value="CULLIN_1"/>
    <property type="match status" value="1"/>
</dbReference>
<dbReference type="SUPFAM" id="SSF46785">
    <property type="entry name" value="Winged helix' DNA-binding domain"/>
    <property type="match status" value="1"/>
</dbReference>